<evidence type="ECO:0000256" key="2">
    <source>
        <dbReference type="SAM" id="Phobius"/>
    </source>
</evidence>
<keyword evidence="4" id="KW-1185">Reference proteome</keyword>
<keyword evidence="2" id="KW-1133">Transmembrane helix</keyword>
<reference evidence="3 4" key="1">
    <citation type="submission" date="2017-09" db="EMBL/GenBank/DDBJ databases">
        <authorList>
            <person name="Ehlers B."/>
            <person name="Leendertz F.H."/>
        </authorList>
    </citation>
    <scope>NUCLEOTIDE SEQUENCE [LARGE SCALE GENOMIC DNA]</scope>
    <source>
        <strain evidence="3 4">USBA 140</strain>
    </source>
</reference>
<keyword evidence="2" id="KW-0472">Membrane</keyword>
<feature type="transmembrane region" description="Helical" evidence="2">
    <location>
        <begin position="12"/>
        <end position="30"/>
    </location>
</feature>
<dbReference type="AlphaFoldDB" id="A0A286GG93"/>
<evidence type="ECO:0000313" key="3">
    <source>
        <dbReference type="EMBL" id="SOD94541.1"/>
    </source>
</evidence>
<organism evidence="3 4">
    <name type="scientific">Caenispirillum bisanense</name>
    <dbReference type="NCBI Taxonomy" id="414052"/>
    <lineage>
        <taxon>Bacteria</taxon>
        <taxon>Pseudomonadati</taxon>
        <taxon>Pseudomonadota</taxon>
        <taxon>Alphaproteobacteria</taxon>
        <taxon>Rhodospirillales</taxon>
        <taxon>Novispirillaceae</taxon>
        <taxon>Caenispirillum</taxon>
    </lineage>
</organism>
<feature type="region of interest" description="Disordered" evidence="1">
    <location>
        <begin position="82"/>
        <end position="108"/>
    </location>
</feature>
<sequence>MRIGEMKAGFKGAITSLLFWLVVVYVPVVVVDVPALLGIDVAALDAADPARIGVLGFVWGTLVVFAVFGVITGIRGERQAAWAHRDRTPRRDGVAERDEKRVGEVRPG</sequence>
<evidence type="ECO:0000256" key="1">
    <source>
        <dbReference type="SAM" id="MobiDB-lite"/>
    </source>
</evidence>
<dbReference type="EMBL" id="OCNJ01000004">
    <property type="protein sequence ID" value="SOD94541.1"/>
    <property type="molecule type" value="Genomic_DNA"/>
</dbReference>
<proteinExistence type="predicted"/>
<protein>
    <submittedName>
        <fullName evidence="3">Uncharacterized protein</fullName>
    </submittedName>
</protein>
<evidence type="ECO:0000313" key="4">
    <source>
        <dbReference type="Proteomes" id="UP000219621"/>
    </source>
</evidence>
<feature type="transmembrane region" description="Helical" evidence="2">
    <location>
        <begin position="50"/>
        <end position="71"/>
    </location>
</feature>
<keyword evidence="2" id="KW-0812">Transmembrane</keyword>
<name>A0A286GG93_9PROT</name>
<dbReference type="Proteomes" id="UP000219621">
    <property type="component" value="Unassembled WGS sequence"/>
</dbReference>
<gene>
    <name evidence="3" type="ORF">SAMN05421508_10419</name>
</gene>
<accession>A0A286GG93</accession>
<dbReference type="RefSeq" id="WP_097278998.1">
    <property type="nucleotide sequence ID" value="NZ_OCNJ01000004.1"/>
</dbReference>